<keyword evidence="5 10" id="KW-0805">Transcription regulation</keyword>
<sequence>MQNIYNSIQYAPNSQNTQNGKMLTPQESVYQWGTESGAMLPMSAVCVICGDKASGRHYGVISCEGCKGFFKRSVRKQLTYVCRGSGQCPVDKRKRTRCQHCRLQQCIAKGMRREAVQEERHRAKPPESGVSISVSGNEQHSNSRSHNTSQGNVSSAEVRSSNSQSVTESNPSSVKTPNQHKPATAAVSQPTGSLPHLTLTSLLTAELCNDPNLPTTESGETVYLDMQDDGIDPLIVICQSVEQQLPNLVRWARHIPVFCEPYISPDDQFWLLKASWSELLLISAAFNSIAVQDGLLLSNGRHLSRAKGRQHGLGPLLDRFLVELVSRFRELGLQRVELALLRAIILFNPDANNLSARHRVESVRENLYAGLHSYCTTSHPNDTSRFTKLLLRLPPLRSIAYKCLEHLVFVKLAAEDPTSRRLINLVENGVWPAQDQEFEYVPPRSPDPDDNGIGTAVEAGCSTPVHSQPAADELDTSSVLFTLGATLNDNQNEDGESPPSPSPPLALNIPSSTQVSPTSEQFE</sequence>
<dbReference type="PROSITE" id="PS00031">
    <property type="entry name" value="NUCLEAR_REC_DBD_1"/>
    <property type="match status" value="1"/>
</dbReference>
<evidence type="ECO:0000313" key="14">
    <source>
        <dbReference type="EMBL" id="CAL5136411.1"/>
    </source>
</evidence>
<evidence type="ECO:0000256" key="9">
    <source>
        <dbReference type="ARBA" id="ARBA00023242"/>
    </source>
</evidence>
<evidence type="ECO:0000259" key="13">
    <source>
        <dbReference type="PROSITE" id="PS51843"/>
    </source>
</evidence>
<name>A0AAV2TJ54_CALDB</name>
<dbReference type="InterPro" id="IPR001723">
    <property type="entry name" value="Nuclear_hrmn_rcpt"/>
</dbReference>
<dbReference type="Pfam" id="PF00105">
    <property type="entry name" value="zf-C4"/>
    <property type="match status" value="1"/>
</dbReference>
<keyword evidence="2 10" id="KW-0479">Metal-binding</keyword>
<accession>A0AAV2TJ54</accession>
<dbReference type="InterPro" id="IPR013088">
    <property type="entry name" value="Znf_NHR/GATA"/>
</dbReference>
<dbReference type="FunFam" id="3.30.50.10:FF:000006">
    <property type="entry name" value="Nuclear receptor subfamily 5 group A member"/>
    <property type="match status" value="1"/>
</dbReference>
<dbReference type="Gene3D" id="3.30.50.10">
    <property type="entry name" value="Erythroid Transcription Factor GATA-1, subunit A"/>
    <property type="match status" value="1"/>
</dbReference>
<dbReference type="SMART" id="SM00430">
    <property type="entry name" value="HOLI"/>
    <property type="match status" value="1"/>
</dbReference>
<reference evidence="14" key="1">
    <citation type="submission" date="2024-06" db="EMBL/GenBank/DDBJ databases">
        <authorList>
            <person name="Liu X."/>
            <person name="Lenzi L."/>
            <person name="Haldenby T S."/>
            <person name="Uol C."/>
        </authorList>
    </citation>
    <scope>NUCLEOTIDE SEQUENCE</scope>
</reference>
<protein>
    <submittedName>
        <fullName evidence="14">Uncharacterized protein</fullName>
    </submittedName>
</protein>
<dbReference type="GO" id="GO:0043565">
    <property type="term" value="F:sequence-specific DNA binding"/>
    <property type="evidence" value="ECO:0007669"/>
    <property type="project" value="InterPro"/>
</dbReference>
<evidence type="ECO:0000256" key="2">
    <source>
        <dbReference type="ARBA" id="ARBA00022723"/>
    </source>
</evidence>
<keyword evidence="9 10" id="KW-0539">Nucleus</keyword>
<evidence type="ECO:0000313" key="15">
    <source>
        <dbReference type="Proteomes" id="UP001497525"/>
    </source>
</evidence>
<dbReference type="Proteomes" id="UP001497525">
    <property type="component" value="Unassembled WGS sequence"/>
</dbReference>
<proteinExistence type="inferred from homology"/>
<comment type="similarity">
    <text evidence="10">Belongs to the nuclear hormone receptor family.</text>
</comment>
<dbReference type="SMART" id="SM00399">
    <property type="entry name" value="ZnF_C4"/>
    <property type="match status" value="1"/>
</dbReference>
<evidence type="ECO:0000259" key="12">
    <source>
        <dbReference type="PROSITE" id="PS51030"/>
    </source>
</evidence>
<dbReference type="PANTHER" id="PTHR24083">
    <property type="entry name" value="NUCLEAR HORMONE RECEPTOR"/>
    <property type="match status" value="1"/>
</dbReference>
<feature type="domain" description="Nuclear receptor" evidence="12">
    <location>
        <begin position="43"/>
        <end position="118"/>
    </location>
</feature>
<dbReference type="SUPFAM" id="SSF48508">
    <property type="entry name" value="Nuclear receptor ligand-binding domain"/>
    <property type="match status" value="1"/>
</dbReference>
<evidence type="ECO:0000256" key="3">
    <source>
        <dbReference type="ARBA" id="ARBA00022771"/>
    </source>
</evidence>
<keyword evidence="8 10" id="KW-0675">Receptor</keyword>
<keyword evidence="4 10" id="KW-0862">Zinc</keyword>
<evidence type="ECO:0000256" key="7">
    <source>
        <dbReference type="ARBA" id="ARBA00023163"/>
    </source>
</evidence>
<organism evidence="14 15">
    <name type="scientific">Calicophoron daubneyi</name>
    <name type="common">Rumen fluke</name>
    <name type="synonym">Paramphistomum daubneyi</name>
    <dbReference type="NCBI Taxonomy" id="300641"/>
    <lineage>
        <taxon>Eukaryota</taxon>
        <taxon>Metazoa</taxon>
        <taxon>Spiralia</taxon>
        <taxon>Lophotrochozoa</taxon>
        <taxon>Platyhelminthes</taxon>
        <taxon>Trematoda</taxon>
        <taxon>Digenea</taxon>
        <taxon>Plagiorchiida</taxon>
        <taxon>Pronocephalata</taxon>
        <taxon>Paramphistomoidea</taxon>
        <taxon>Paramphistomidae</taxon>
        <taxon>Calicophoron</taxon>
    </lineage>
</organism>
<gene>
    <name evidence="14" type="ORF">CDAUBV1_LOCUS10507</name>
</gene>
<feature type="domain" description="NR LBD" evidence="13">
    <location>
        <begin position="194"/>
        <end position="429"/>
    </location>
</feature>
<dbReference type="InterPro" id="IPR035500">
    <property type="entry name" value="NHR-like_dom_sf"/>
</dbReference>
<comment type="subcellular location">
    <subcellularLocation>
        <location evidence="1 10">Nucleus</location>
    </subcellularLocation>
</comment>
<dbReference type="PRINTS" id="PR00545">
    <property type="entry name" value="RETINOIDXR"/>
</dbReference>
<evidence type="ECO:0000256" key="4">
    <source>
        <dbReference type="ARBA" id="ARBA00022833"/>
    </source>
</evidence>
<evidence type="ECO:0000256" key="11">
    <source>
        <dbReference type="SAM" id="MobiDB-lite"/>
    </source>
</evidence>
<dbReference type="PRINTS" id="PR00398">
    <property type="entry name" value="STRDHORMONER"/>
</dbReference>
<dbReference type="EMBL" id="CAXLJL010000312">
    <property type="protein sequence ID" value="CAL5136411.1"/>
    <property type="molecule type" value="Genomic_DNA"/>
</dbReference>
<evidence type="ECO:0000256" key="5">
    <source>
        <dbReference type="ARBA" id="ARBA00023015"/>
    </source>
</evidence>
<comment type="caution">
    <text evidence="14">The sequence shown here is derived from an EMBL/GenBank/DDBJ whole genome shotgun (WGS) entry which is preliminary data.</text>
</comment>
<dbReference type="InterPro" id="IPR000003">
    <property type="entry name" value="Retinoid-X_rcpt/HNF4"/>
</dbReference>
<feature type="region of interest" description="Disordered" evidence="11">
    <location>
        <begin position="441"/>
        <end position="523"/>
    </location>
</feature>
<dbReference type="GO" id="GO:0008270">
    <property type="term" value="F:zinc ion binding"/>
    <property type="evidence" value="ECO:0007669"/>
    <property type="project" value="UniProtKB-KW"/>
</dbReference>
<feature type="compositionally biased region" description="Polar residues" evidence="11">
    <location>
        <begin position="509"/>
        <end position="523"/>
    </location>
</feature>
<evidence type="ECO:0000256" key="1">
    <source>
        <dbReference type="ARBA" id="ARBA00004123"/>
    </source>
</evidence>
<evidence type="ECO:0000256" key="8">
    <source>
        <dbReference type="ARBA" id="ARBA00023170"/>
    </source>
</evidence>
<dbReference type="InterPro" id="IPR050274">
    <property type="entry name" value="Nuclear_hormone_rcpt_NR2"/>
</dbReference>
<dbReference type="PROSITE" id="PS51843">
    <property type="entry name" value="NR_LBD"/>
    <property type="match status" value="1"/>
</dbReference>
<dbReference type="InterPro" id="IPR000536">
    <property type="entry name" value="Nucl_hrmn_rcpt_lig-bd"/>
</dbReference>
<dbReference type="Pfam" id="PF00104">
    <property type="entry name" value="Hormone_recep"/>
    <property type="match status" value="1"/>
</dbReference>
<dbReference type="Gene3D" id="1.10.565.10">
    <property type="entry name" value="Retinoid X Receptor"/>
    <property type="match status" value="1"/>
</dbReference>
<feature type="region of interest" description="Disordered" evidence="11">
    <location>
        <begin position="117"/>
        <end position="192"/>
    </location>
</feature>
<keyword evidence="7 10" id="KW-0804">Transcription</keyword>
<evidence type="ECO:0000256" key="10">
    <source>
        <dbReference type="RuleBase" id="RU004334"/>
    </source>
</evidence>
<dbReference type="GO" id="GO:0003707">
    <property type="term" value="F:nuclear steroid receptor activity"/>
    <property type="evidence" value="ECO:0007669"/>
    <property type="project" value="InterPro"/>
</dbReference>
<dbReference type="GO" id="GO:0005634">
    <property type="term" value="C:nucleus"/>
    <property type="evidence" value="ECO:0007669"/>
    <property type="project" value="UniProtKB-SubCell"/>
</dbReference>
<dbReference type="CDD" id="cd06916">
    <property type="entry name" value="NR_DBD_like"/>
    <property type="match status" value="1"/>
</dbReference>
<dbReference type="SUPFAM" id="SSF57716">
    <property type="entry name" value="Glucocorticoid receptor-like (DNA-binding domain)"/>
    <property type="match status" value="1"/>
</dbReference>
<keyword evidence="3 10" id="KW-0863">Zinc-finger</keyword>
<dbReference type="PRINTS" id="PR00047">
    <property type="entry name" value="STROIDFINGER"/>
</dbReference>
<dbReference type="AlphaFoldDB" id="A0AAV2TJ54"/>
<evidence type="ECO:0000256" key="6">
    <source>
        <dbReference type="ARBA" id="ARBA00023125"/>
    </source>
</evidence>
<feature type="compositionally biased region" description="Polar residues" evidence="11">
    <location>
        <begin position="476"/>
        <end position="490"/>
    </location>
</feature>
<keyword evidence="6 10" id="KW-0238">DNA-binding</keyword>
<dbReference type="InterPro" id="IPR001628">
    <property type="entry name" value="Znf_hrmn_rcpt"/>
</dbReference>
<feature type="compositionally biased region" description="Polar residues" evidence="11">
    <location>
        <begin position="130"/>
        <end position="189"/>
    </location>
</feature>
<dbReference type="PROSITE" id="PS51030">
    <property type="entry name" value="NUCLEAR_REC_DBD_2"/>
    <property type="match status" value="1"/>
</dbReference>